<organism evidence="2 3">
    <name type="scientific">Ascobolus immersus RN42</name>
    <dbReference type="NCBI Taxonomy" id="1160509"/>
    <lineage>
        <taxon>Eukaryota</taxon>
        <taxon>Fungi</taxon>
        <taxon>Dikarya</taxon>
        <taxon>Ascomycota</taxon>
        <taxon>Pezizomycotina</taxon>
        <taxon>Pezizomycetes</taxon>
        <taxon>Pezizales</taxon>
        <taxon>Ascobolaceae</taxon>
        <taxon>Ascobolus</taxon>
    </lineage>
</organism>
<feature type="region of interest" description="Disordered" evidence="1">
    <location>
        <begin position="1"/>
        <end position="97"/>
    </location>
</feature>
<sequence length="224" mass="25533">MPPRRARPAAPPPPKTETKKAAKSKLGKELGLSAQEELEIKEAFEFFAHTNRGSDMEDNEHEQEDEDEEDEEEVGSSRKRRKVPAKTSKAKEKQKALEEKVLPTDELKNALKALGFEFDRNEMREIREAVDPENEGIVSYEGFFQVCALKMKHRDTGDEVEKAYALFTGGEDGPITIKHLRKVAKEIREQATDEDLMDMLREASGKDKVNRKEFEEVMRRAGAI</sequence>
<feature type="compositionally biased region" description="Acidic residues" evidence="1">
    <location>
        <begin position="56"/>
        <end position="74"/>
    </location>
</feature>
<evidence type="ECO:0000256" key="1">
    <source>
        <dbReference type="SAM" id="MobiDB-lite"/>
    </source>
</evidence>
<dbReference type="OrthoDB" id="26525at2759"/>
<dbReference type="AlphaFoldDB" id="A0A3N4I193"/>
<accession>A0A3N4I193</accession>
<dbReference type="FunFam" id="1.10.238.10:FF:000001">
    <property type="entry name" value="Calmodulin 1"/>
    <property type="match status" value="1"/>
</dbReference>
<dbReference type="InterPro" id="IPR011992">
    <property type="entry name" value="EF-hand-dom_pair"/>
</dbReference>
<dbReference type="EMBL" id="ML119702">
    <property type="protein sequence ID" value="RPA79207.1"/>
    <property type="molecule type" value="Genomic_DNA"/>
</dbReference>
<reference evidence="2 3" key="1">
    <citation type="journal article" date="2018" name="Nat. Ecol. Evol.">
        <title>Pezizomycetes genomes reveal the molecular basis of ectomycorrhizal truffle lifestyle.</title>
        <authorList>
            <person name="Murat C."/>
            <person name="Payen T."/>
            <person name="Noel B."/>
            <person name="Kuo A."/>
            <person name="Morin E."/>
            <person name="Chen J."/>
            <person name="Kohler A."/>
            <person name="Krizsan K."/>
            <person name="Balestrini R."/>
            <person name="Da Silva C."/>
            <person name="Montanini B."/>
            <person name="Hainaut M."/>
            <person name="Levati E."/>
            <person name="Barry K.W."/>
            <person name="Belfiori B."/>
            <person name="Cichocki N."/>
            <person name="Clum A."/>
            <person name="Dockter R.B."/>
            <person name="Fauchery L."/>
            <person name="Guy J."/>
            <person name="Iotti M."/>
            <person name="Le Tacon F."/>
            <person name="Lindquist E.A."/>
            <person name="Lipzen A."/>
            <person name="Malagnac F."/>
            <person name="Mello A."/>
            <person name="Molinier V."/>
            <person name="Miyauchi S."/>
            <person name="Poulain J."/>
            <person name="Riccioni C."/>
            <person name="Rubini A."/>
            <person name="Sitrit Y."/>
            <person name="Splivallo R."/>
            <person name="Traeger S."/>
            <person name="Wang M."/>
            <person name="Zifcakova L."/>
            <person name="Wipf D."/>
            <person name="Zambonelli A."/>
            <person name="Paolocci F."/>
            <person name="Nowrousian M."/>
            <person name="Ottonello S."/>
            <person name="Baldrian P."/>
            <person name="Spatafora J.W."/>
            <person name="Henrissat B."/>
            <person name="Nagy L.G."/>
            <person name="Aury J.M."/>
            <person name="Wincker P."/>
            <person name="Grigoriev I.V."/>
            <person name="Bonfante P."/>
            <person name="Martin F.M."/>
        </authorList>
    </citation>
    <scope>NUCLEOTIDE SEQUENCE [LARGE SCALE GENOMIC DNA]</scope>
    <source>
        <strain evidence="2 3">RN42</strain>
    </source>
</reference>
<dbReference type="Proteomes" id="UP000275078">
    <property type="component" value="Unassembled WGS sequence"/>
</dbReference>
<evidence type="ECO:0000313" key="3">
    <source>
        <dbReference type="Proteomes" id="UP000275078"/>
    </source>
</evidence>
<protein>
    <submittedName>
        <fullName evidence="2">EF-hand</fullName>
    </submittedName>
</protein>
<name>A0A3N4I193_ASCIM</name>
<keyword evidence="3" id="KW-1185">Reference proteome</keyword>
<dbReference type="SUPFAM" id="SSF47473">
    <property type="entry name" value="EF-hand"/>
    <property type="match status" value="1"/>
</dbReference>
<evidence type="ECO:0000313" key="2">
    <source>
        <dbReference type="EMBL" id="RPA79207.1"/>
    </source>
</evidence>
<proteinExistence type="predicted"/>
<gene>
    <name evidence="2" type="ORF">BJ508DRAFT_416140</name>
</gene>
<dbReference type="Gene3D" id="1.10.238.10">
    <property type="entry name" value="EF-hand"/>
    <property type="match status" value="1"/>
</dbReference>
<dbReference type="STRING" id="1160509.A0A3N4I193"/>